<protein>
    <submittedName>
        <fullName evidence="2">Uncharacterized protein</fullName>
    </submittedName>
</protein>
<proteinExistence type="predicted"/>
<sequence>MIGWLAKKSLSPAALRQLPAEGGKGGEAPLALGRTEDSGDLDQGGFQQKNCAIWNDIQRALQGTGK</sequence>
<gene>
    <name evidence="2" type="ORF">IC608_13270</name>
</gene>
<name>A0A927FYM1_9HYPH</name>
<evidence type="ECO:0000313" key="2">
    <source>
        <dbReference type="EMBL" id="MBD8066441.1"/>
    </source>
</evidence>
<evidence type="ECO:0000256" key="1">
    <source>
        <dbReference type="SAM" id="MobiDB-lite"/>
    </source>
</evidence>
<comment type="caution">
    <text evidence="2">The sequence shown here is derived from an EMBL/GenBank/DDBJ whole genome shotgun (WGS) entry which is preliminary data.</text>
</comment>
<dbReference type="EMBL" id="JACYFU010000003">
    <property type="protein sequence ID" value="MBD8066441.1"/>
    <property type="molecule type" value="Genomic_DNA"/>
</dbReference>
<organism evidence="2 3">
    <name type="scientific">Devosia oryzisoli</name>
    <dbReference type="NCBI Taxonomy" id="2774138"/>
    <lineage>
        <taxon>Bacteria</taxon>
        <taxon>Pseudomonadati</taxon>
        <taxon>Pseudomonadota</taxon>
        <taxon>Alphaproteobacteria</taxon>
        <taxon>Hyphomicrobiales</taxon>
        <taxon>Devosiaceae</taxon>
        <taxon>Devosia</taxon>
    </lineage>
</organism>
<dbReference type="AlphaFoldDB" id="A0A927FYM1"/>
<feature type="region of interest" description="Disordered" evidence="1">
    <location>
        <begin position="16"/>
        <end position="44"/>
    </location>
</feature>
<evidence type="ECO:0000313" key="3">
    <source>
        <dbReference type="Proteomes" id="UP000654108"/>
    </source>
</evidence>
<dbReference type="Proteomes" id="UP000654108">
    <property type="component" value="Unassembled WGS sequence"/>
</dbReference>
<dbReference type="RefSeq" id="WP_191776337.1">
    <property type="nucleotide sequence ID" value="NZ_JACYFU010000003.1"/>
</dbReference>
<keyword evidence="3" id="KW-1185">Reference proteome</keyword>
<accession>A0A927FYM1</accession>
<reference evidence="2" key="1">
    <citation type="submission" date="2020-09" db="EMBL/GenBank/DDBJ databases">
        <title>Genome seq and assembly of Devosia sp.</title>
        <authorList>
            <person name="Chhetri G."/>
        </authorList>
    </citation>
    <scope>NUCLEOTIDE SEQUENCE</scope>
    <source>
        <strain evidence="2">PTR5</strain>
    </source>
</reference>